<accession>A0AA40A2F4</accession>
<dbReference type="AlphaFoldDB" id="A0AA40A2F4"/>
<protein>
    <submittedName>
        <fullName evidence="1">Uncharacterized protein</fullName>
    </submittedName>
</protein>
<organism evidence="1 2">
    <name type="scientific">Lasiosphaeris hirsuta</name>
    <dbReference type="NCBI Taxonomy" id="260670"/>
    <lineage>
        <taxon>Eukaryota</taxon>
        <taxon>Fungi</taxon>
        <taxon>Dikarya</taxon>
        <taxon>Ascomycota</taxon>
        <taxon>Pezizomycotina</taxon>
        <taxon>Sordariomycetes</taxon>
        <taxon>Sordariomycetidae</taxon>
        <taxon>Sordariales</taxon>
        <taxon>Lasiosphaeriaceae</taxon>
        <taxon>Lasiosphaeris</taxon>
    </lineage>
</organism>
<evidence type="ECO:0000313" key="2">
    <source>
        <dbReference type="Proteomes" id="UP001172102"/>
    </source>
</evidence>
<sequence>MVCSAVYPSLTESLVRAFTLVLCLRLRAGSYRDTRDQAEAAVGLVMDPDFESRRRVITNPSLDHIADKVVRSSHSCHGVSPTRFVKGAPHD</sequence>
<gene>
    <name evidence="1" type="ORF">B0H67DRAFT_589235</name>
</gene>
<dbReference type="EMBL" id="JAUKUA010000006">
    <property type="protein sequence ID" value="KAK0708068.1"/>
    <property type="molecule type" value="Genomic_DNA"/>
</dbReference>
<dbReference type="Proteomes" id="UP001172102">
    <property type="component" value="Unassembled WGS sequence"/>
</dbReference>
<proteinExistence type="predicted"/>
<evidence type="ECO:0000313" key="1">
    <source>
        <dbReference type="EMBL" id="KAK0708068.1"/>
    </source>
</evidence>
<comment type="caution">
    <text evidence="1">The sequence shown here is derived from an EMBL/GenBank/DDBJ whole genome shotgun (WGS) entry which is preliminary data.</text>
</comment>
<keyword evidence="2" id="KW-1185">Reference proteome</keyword>
<reference evidence="1" key="1">
    <citation type="submission" date="2023-06" db="EMBL/GenBank/DDBJ databases">
        <title>Genome-scale phylogeny and comparative genomics of the fungal order Sordariales.</title>
        <authorList>
            <consortium name="Lawrence Berkeley National Laboratory"/>
            <person name="Hensen N."/>
            <person name="Bonometti L."/>
            <person name="Westerberg I."/>
            <person name="Brannstrom I.O."/>
            <person name="Guillou S."/>
            <person name="Cros-Aarteil S."/>
            <person name="Calhoun S."/>
            <person name="Haridas S."/>
            <person name="Kuo A."/>
            <person name="Mondo S."/>
            <person name="Pangilinan J."/>
            <person name="Riley R."/>
            <person name="Labutti K."/>
            <person name="Andreopoulos B."/>
            <person name="Lipzen A."/>
            <person name="Chen C."/>
            <person name="Yanf M."/>
            <person name="Daum C."/>
            <person name="Ng V."/>
            <person name="Clum A."/>
            <person name="Steindorff A."/>
            <person name="Ohm R."/>
            <person name="Martin F."/>
            <person name="Silar P."/>
            <person name="Natvig D."/>
            <person name="Lalanne C."/>
            <person name="Gautier V."/>
            <person name="Ament-Velasquez S.L."/>
            <person name="Kruys A."/>
            <person name="Hutchinson M.I."/>
            <person name="Powell A.J."/>
            <person name="Barry K."/>
            <person name="Miller A.N."/>
            <person name="Grigoriev I.V."/>
            <person name="Debuchy R."/>
            <person name="Gladieux P."/>
            <person name="Thoren M.H."/>
            <person name="Johannesson H."/>
        </authorList>
    </citation>
    <scope>NUCLEOTIDE SEQUENCE</scope>
    <source>
        <strain evidence="1">SMH4607-1</strain>
    </source>
</reference>
<name>A0AA40A2F4_9PEZI</name>